<evidence type="ECO:0000313" key="4">
    <source>
        <dbReference type="EMBL" id="MBN7815729.1"/>
    </source>
</evidence>
<evidence type="ECO:0000256" key="1">
    <source>
        <dbReference type="ARBA" id="ARBA00006865"/>
    </source>
</evidence>
<evidence type="ECO:0000313" key="5">
    <source>
        <dbReference type="Proteomes" id="UP000664480"/>
    </source>
</evidence>
<dbReference type="EMBL" id="JAFKCU010000002">
    <property type="protein sequence ID" value="MBN7815729.1"/>
    <property type="molecule type" value="Genomic_DNA"/>
</dbReference>
<protein>
    <submittedName>
        <fullName evidence="4">Glycoside hydrolase family 16 protein</fullName>
    </submittedName>
</protein>
<feature type="signal peptide" evidence="2">
    <location>
        <begin position="1"/>
        <end position="22"/>
    </location>
</feature>
<organism evidence="4 5">
    <name type="scientific">Algoriphagus pacificus</name>
    <dbReference type="NCBI Taxonomy" id="2811234"/>
    <lineage>
        <taxon>Bacteria</taxon>
        <taxon>Pseudomonadati</taxon>
        <taxon>Bacteroidota</taxon>
        <taxon>Cytophagia</taxon>
        <taxon>Cytophagales</taxon>
        <taxon>Cyclobacteriaceae</taxon>
        <taxon>Algoriphagus</taxon>
    </lineage>
</organism>
<dbReference type="Gene3D" id="2.60.120.200">
    <property type="match status" value="1"/>
</dbReference>
<dbReference type="SUPFAM" id="SSF49899">
    <property type="entry name" value="Concanavalin A-like lectins/glucanases"/>
    <property type="match status" value="1"/>
</dbReference>
<sequence length="373" mass="41557">MMEFLKKCLFVLSCLFFLNACSTGDEVDDQIKTISDFVLEVEKLGDGEVRATFSATNASFFKISFGTSGEVPKRVDGNSATYKYTEKGDYNVVVQAHSTESDFVVSIKKVTMNTEALGLGPNAGYVSPDSYAGYKLVWADEFNSSSLSEDWTFELGDGCPDLCGWGNQELEYYKKENTSLADGKLIITAKRESVSVKQYTSSRLITKGKQSFTYGRIDIRAILPKGQGLWPALWMLGENIDEVSWPKCGEIDIMELVGGSTEDRDKTIHGTVHWDNGGSYANYGGSTKLSTGIFNDEYHVFSINWDPQKIVWLLDGVEFHVIDITPAGLDEFHKPMFFIFNVAVGGIWPGNPDGSTIFPQEMKVDYVRVFQKE</sequence>
<evidence type="ECO:0000259" key="3">
    <source>
        <dbReference type="PROSITE" id="PS51762"/>
    </source>
</evidence>
<dbReference type="InterPro" id="IPR000757">
    <property type="entry name" value="Beta-glucanase-like"/>
</dbReference>
<dbReference type="CDD" id="cd08023">
    <property type="entry name" value="GH16_laminarinase_like"/>
    <property type="match status" value="1"/>
</dbReference>
<dbReference type="PANTHER" id="PTHR10963:SF55">
    <property type="entry name" value="GLYCOSIDE HYDROLASE FAMILY 16 PROTEIN"/>
    <property type="match status" value="1"/>
</dbReference>
<dbReference type="GO" id="GO:0016787">
    <property type="term" value="F:hydrolase activity"/>
    <property type="evidence" value="ECO:0007669"/>
    <property type="project" value="UniProtKB-KW"/>
</dbReference>
<keyword evidence="2" id="KW-0732">Signal</keyword>
<keyword evidence="5" id="KW-1185">Reference proteome</keyword>
<dbReference type="InterPro" id="IPR050546">
    <property type="entry name" value="Glycosyl_Hydrlase_16"/>
</dbReference>
<accession>A0ABS3CGR4</accession>
<gene>
    <name evidence="4" type="ORF">J0A69_09825</name>
</gene>
<comment type="caution">
    <text evidence="4">The sequence shown here is derived from an EMBL/GenBank/DDBJ whole genome shotgun (WGS) entry which is preliminary data.</text>
</comment>
<keyword evidence="4" id="KW-0378">Hydrolase</keyword>
<feature type="chain" id="PRO_5046777747" evidence="2">
    <location>
        <begin position="23"/>
        <end position="373"/>
    </location>
</feature>
<dbReference type="InterPro" id="IPR013320">
    <property type="entry name" value="ConA-like_dom_sf"/>
</dbReference>
<feature type="domain" description="GH16" evidence="3">
    <location>
        <begin position="136"/>
        <end position="373"/>
    </location>
</feature>
<dbReference type="Proteomes" id="UP000664480">
    <property type="component" value="Unassembled WGS sequence"/>
</dbReference>
<dbReference type="PROSITE" id="PS51762">
    <property type="entry name" value="GH16_2"/>
    <property type="match status" value="1"/>
</dbReference>
<dbReference type="Pfam" id="PF00722">
    <property type="entry name" value="Glyco_hydro_16"/>
    <property type="match status" value="1"/>
</dbReference>
<proteinExistence type="inferred from homology"/>
<dbReference type="PANTHER" id="PTHR10963">
    <property type="entry name" value="GLYCOSYL HYDROLASE-RELATED"/>
    <property type="match status" value="1"/>
</dbReference>
<name>A0ABS3CGR4_9BACT</name>
<evidence type="ECO:0000256" key="2">
    <source>
        <dbReference type="SAM" id="SignalP"/>
    </source>
</evidence>
<comment type="similarity">
    <text evidence="1">Belongs to the glycosyl hydrolase 16 family.</text>
</comment>
<reference evidence="4 5" key="1">
    <citation type="submission" date="2021-03" db="EMBL/GenBank/DDBJ databases">
        <title>novel species isolated from a fishpond in China.</title>
        <authorList>
            <person name="Lu H."/>
            <person name="Cai Z."/>
        </authorList>
    </citation>
    <scope>NUCLEOTIDE SEQUENCE [LARGE SCALE GENOMIC DNA]</scope>
    <source>
        <strain evidence="4 5">YJ13C</strain>
    </source>
</reference>
<dbReference type="RefSeq" id="WP_206586382.1">
    <property type="nucleotide sequence ID" value="NZ_JAFKCU010000002.1"/>
</dbReference>